<dbReference type="Proteomes" id="UP000539642">
    <property type="component" value="Unassembled WGS sequence"/>
</dbReference>
<evidence type="ECO:0000313" key="1">
    <source>
        <dbReference type="EMBL" id="MBB5349374.1"/>
    </source>
</evidence>
<keyword evidence="2" id="KW-1185">Reference proteome</keyword>
<sequence length="37" mass="4119">MLLFPPLEAMYPIGDEIVFSQFNNLCASVFASLIQKA</sequence>
<name>A0A840V123_9BACT</name>
<reference evidence="1 2" key="1">
    <citation type="submission" date="2020-08" db="EMBL/GenBank/DDBJ databases">
        <title>Genomic Encyclopedia of Type Strains, Phase IV (KMG-IV): sequencing the most valuable type-strain genomes for metagenomic binning, comparative biology and taxonomic classification.</title>
        <authorList>
            <person name="Goeker M."/>
        </authorList>
    </citation>
    <scope>NUCLEOTIDE SEQUENCE [LARGE SCALE GENOMIC DNA]</scope>
    <source>
        <strain evidence="1 2">DSM 28570</strain>
    </source>
</reference>
<evidence type="ECO:0000313" key="2">
    <source>
        <dbReference type="Proteomes" id="UP000539642"/>
    </source>
</evidence>
<organism evidence="1 2">
    <name type="scientific">Desulfoprunum benzoelyticum</name>
    <dbReference type="NCBI Taxonomy" id="1506996"/>
    <lineage>
        <taxon>Bacteria</taxon>
        <taxon>Pseudomonadati</taxon>
        <taxon>Thermodesulfobacteriota</taxon>
        <taxon>Desulfobulbia</taxon>
        <taxon>Desulfobulbales</taxon>
        <taxon>Desulfobulbaceae</taxon>
        <taxon>Desulfoprunum</taxon>
    </lineage>
</organism>
<proteinExistence type="predicted"/>
<dbReference type="AlphaFoldDB" id="A0A840V123"/>
<protein>
    <submittedName>
        <fullName evidence="1">Uncharacterized protein</fullName>
    </submittedName>
</protein>
<comment type="caution">
    <text evidence="1">The sequence shown here is derived from an EMBL/GenBank/DDBJ whole genome shotgun (WGS) entry which is preliminary data.</text>
</comment>
<gene>
    <name evidence="1" type="ORF">HNQ81_003127</name>
</gene>
<accession>A0A840V123</accession>
<dbReference type="EMBL" id="JACHEO010000024">
    <property type="protein sequence ID" value="MBB5349374.1"/>
    <property type="molecule type" value="Genomic_DNA"/>
</dbReference>